<organism evidence="7 8">
    <name type="scientific">Gossypium gossypioides</name>
    <name type="common">Mexican cotton</name>
    <name type="synonym">Selera gossypioides</name>
    <dbReference type="NCBI Taxonomy" id="34282"/>
    <lineage>
        <taxon>Eukaryota</taxon>
        <taxon>Viridiplantae</taxon>
        <taxon>Streptophyta</taxon>
        <taxon>Embryophyta</taxon>
        <taxon>Tracheophyta</taxon>
        <taxon>Spermatophyta</taxon>
        <taxon>Magnoliopsida</taxon>
        <taxon>eudicotyledons</taxon>
        <taxon>Gunneridae</taxon>
        <taxon>Pentapetalae</taxon>
        <taxon>rosids</taxon>
        <taxon>malvids</taxon>
        <taxon>Malvales</taxon>
        <taxon>Malvaceae</taxon>
        <taxon>Malvoideae</taxon>
        <taxon>Gossypium</taxon>
    </lineage>
</organism>
<evidence type="ECO:0000256" key="3">
    <source>
        <dbReference type="ARBA" id="ARBA00023002"/>
    </source>
</evidence>
<dbReference type="Gene3D" id="2.60.120.330">
    <property type="entry name" value="B-lactam Antibiotic, Isopenicillin N Synthase, Chain"/>
    <property type="match status" value="1"/>
</dbReference>
<feature type="domain" description="Fe2OG dioxygenase" evidence="6">
    <location>
        <begin position="196"/>
        <end position="313"/>
    </location>
</feature>
<dbReference type="PANTHER" id="PTHR10209">
    <property type="entry name" value="OXIDOREDUCTASE, 2OG-FE II OXYGENASE FAMILY PROTEIN"/>
    <property type="match status" value="1"/>
</dbReference>
<dbReference type="SUPFAM" id="SSF51197">
    <property type="entry name" value="Clavaminate synthase-like"/>
    <property type="match status" value="1"/>
</dbReference>
<protein>
    <recommendedName>
        <fullName evidence="6">Fe2OG dioxygenase domain-containing protein</fullName>
    </recommendedName>
</protein>
<keyword evidence="2 5" id="KW-0479">Metal-binding</keyword>
<dbReference type="InterPro" id="IPR044861">
    <property type="entry name" value="IPNS-like_FE2OG_OXY"/>
</dbReference>
<keyword evidence="3 5" id="KW-0560">Oxidoreductase</keyword>
<dbReference type="InterPro" id="IPR005123">
    <property type="entry name" value="Oxoglu/Fe-dep_dioxygenase_dom"/>
</dbReference>
<dbReference type="OrthoDB" id="288590at2759"/>
<evidence type="ECO:0000256" key="5">
    <source>
        <dbReference type="RuleBase" id="RU003682"/>
    </source>
</evidence>
<evidence type="ECO:0000259" key="6">
    <source>
        <dbReference type="PROSITE" id="PS51471"/>
    </source>
</evidence>
<evidence type="ECO:0000256" key="4">
    <source>
        <dbReference type="ARBA" id="ARBA00023004"/>
    </source>
</evidence>
<comment type="caution">
    <text evidence="7">The sequence shown here is derived from an EMBL/GenBank/DDBJ whole genome shotgun (WGS) entry which is preliminary data.</text>
</comment>
<gene>
    <name evidence="7" type="ORF">Gogos_017502</name>
</gene>
<dbReference type="PANTHER" id="PTHR10209:SF753">
    <property type="entry name" value="FERULOYL COA ORTHO-HYDROXYLASE 2-LIKE"/>
    <property type="match status" value="1"/>
</dbReference>
<evidence type="ECO:0000313" key="8">
    <source>
        <dbReference type="Proteomes" id="UP000593579"/>
    </source>
</evidence>
<evidence type="ECO:0000256" key="2">
    <source>
        <dbReference type="ARBA" id="ARBA00022723"/>
    </source>
</evidence>
<dbReference type="AlphaFoldDB" id="A0A7J9BD14"/>
<dbReference type="PROSITE" id="PS51471">
    <property type="entry name" value="FE2OG_OXY"/>
    <property type="match status" value="1"/>
</dbReference>
<dbReference type="InterPro" id="IPR026992">
    <property type="entry name" value="DIOX_N"/>
</dbReference>
<dbReference type="Pfam" id="PF03171">
    <property type="entry name" value="2OG-FeII_Oxy"/>
    <property type="match status" value="1"/>
</dbReference>
<comment type="similarity">
    <text evidence="1 5">Belongs to the iron/ascorbate-dependent oxidoreductase family.</text>
</comment>
<evidence type="ECO:0000313" key="7">
    <source>
        <dbReference type="EMBL" id="MBA0733494.1"/>
    </source>
</evidence>
<keyword evidence="8" id="KW-1185">Reference proteome</keyword>
<proteinExistence type="inferred from homology"/>
<dbReference type="InterPro" id="IPR027443">
    <property type="entry name" value="IPNS-like_sf"/>
</dbReference>
<accession>A0A7J9BD14</accession>
<keyword evidence="4 5" id="KW-0408">Iron</keyword>
<name>A0A7J9BD14_GOSGO</name>
<reference evidence="7 8" key="1">
    <citation type="journal article" date="2019" name="Genome Biol. Evol.">
        <title>Insights into the evolution of the New World diploid cottons (Gossypium, subgenus Houzingenia) based on genome sequencing.</title>
        <authorList>
            <person name="Grover C.E."/>
            <person name="Arick M.A. 2nd"/>
            <person name="Thrash A."/>
            <person name="Conover J.L."/>
            <person name="Sanders W.S."/>
            <person name="Peterson D.G."/>
            <person name="Frelichowski J.E."/>
            <person name="Scheffler J.A."/>
            <person name="Scheffler B.E."/>
            <person name="Wendel J.F."/>
        </authorList>
    </citation>
    <scope>NUCLEOTIDE SEQUENCE [LARGE SCALE GENOMIC DNA]</scope>
    <source>
        <strain evidence="7">5</strain>
        <tissue evidence="7">Leaf</tissue>
    </source>
</reference>
<dbReference type="GO" id="GO:0046872">
    <property type="term" value="F:metal ion binding"/>
    <property type="evidence" value="ECO:0007669"/>
    <property type="project" value="UniProtKB-KW"/>
</dbReference>
<dbReference type="GO" id="GO:0051213">
    <property type="term" value="F:dioxygenase activity"/>
    <property type="evidence" value="ECO:0007669"/>
    <property type="project" value="UniProtKB-ARBA"/>
</dbReference>
<dbReference type="Proteomes" id="UP000593579">
    <property type="component" value="Unassembled WGS sequence"/>
</dbReference>
<sequence>MAPSFDNETSLFNSVVRDGNGVKGIGDLGISKVPQAYIQPPAEQINKKHASKCEIPPIDLSKLDGPDHDEVVNQIVRAAETLGFFQVVNHGVPTELLDSLKQTAHNFFGLPPERKSVYRKEVSPSPLVKYGTSFVPEKEKAWNGKTILAWLTPMMMKLFNSGLDVALQYLKTSHEMVRKLLEALLGNLGAELDDSKIDAFIGKKMVNMNFYLTCPNPELTIGVGRHSDMDTLTILLQDGIGSLYIKAPQVVNMEKKGEWVEIPPISGALVINIGYMLQIWSNGRYKSAEHIVRTTMVEKDGAARYKEFLFSDYMNNFFGNAHHSKKSIEFAKTNSA</sequence>
<evidence type="ECO:0000256" key="1">
    <source>
        <dbReference type="ARBA" id="ARBA00008056"/>
    </source>
</evidence>
<dbReference type="EMBL" id="JABEZY010000002">
    <property type="protein sequence ID" value="MBA0733494.1"/>
    <property type="molecule type" value="Genomic_DNA"/>
</dbReference>
<dbReference type="Pfam" id="PF14226">
    <property type="entry name" value="DIOX_N"/>
    <property type="match status" value="1"/>
</dbReference>